<evidence type="ECO:0000313" key="4">
    <source>
        <dbReference type="EMBL" id="EOC99927.1"/>
    </source>
</evidence>
<dbReference type="InterPro" id="IPR036271">
    <property type="entry name" value="Tet_transcr_reg_TetR-rel_C_sf"/>
</dbReference>
<accession>R1AS12</accession>
<dbReference type="SUPFAM" id="SSF48498">
    <property type="entry name" value="Tetracyclin repressor-like, C-terminal domain"/>
    <property type="match status" value="1"/>
</dbReference>
<feature type="DNA-binding region" description="H-T-H motif" evidence="2">
    <location>
        <begin position="31"/>
        <end position="50"/>
    </location>
</feature>
<evidence type="ECO:0000256" key="1">
    <source>
        <dbReference type="ARBA" id="ARBA00023125"/>
    </source>
</evidence>
<proteinExistence type="predicted"/>
<dbReference type="InterPro" id="IPR050624">
    <property type="entry name" value="HTH-type_Tx_Regulator"/>
</dbReference>
<feature type="domain" description="HTH tetR-type" evidence="3">
    <location>
        <begin position="8"/>
        <end position="68"/>
    </location>
</feature>
<dbReference type="STRING" id="1304284.L21TH_2038"/>
<dbReference type="PROSITE" id="PS50977">
    <property type="entry name" value="HTH_TETR_2"/>
    <property type="match status" value="1"/>
</dbReference>
<dbReference type="InterPro" id="IPR001647">
    <property type="entry name" value="HTH_TetR"/>
</dbReference>
<dbReference type="AlphaFoldDB" id="R1AS12"/>
<name>R1AS12_9FIRM</name>
<evidence type="ECO:0000256" key="2">
    <source>
        <dbReference type="PROSITE-ProRule" id="PRU00335"/>
    </source>
</evidence>
<sequence length="196" mass="23333">MPKIVDYEERKREIAKVAKEVFLKKGYHKTKLSDISMECGIGRTTLYQYFKNKDDIFYFTMHQAIDELKKNLKNIINAQEKSFLEKIKLIILELIREYENNNMIVILTELWLILRRERIEVIEKIKERAIELRKVFEYLLKEGIKAKEIKPIDIKSMSNTLYALVESLVIQLSLHKEINIQQQFKSIDILIDGLKI</sequence>
<organism evidence="4 5">
    <name type="scientific">Caldisalinibacter kiritimatiensis</name>
    <dbReference type="NCBI Taxonomy" id="1304284"/>
    <lineage>
        <taxon>Bacteria</taxon>
        <taxon>Bacillati</taxon>
        <taxon>Bacillota</taxon>
        <taxon>Tissierellia</taxon>
        <taxon>Tissierellales</taxon>
        <taxon>Thermohalobacteraceae</taxon>
        <taxon>Caldisalinibacter</taxon>
    </lineage>
</organism>
<dbReference type="InterPro" id="IPR009057">
    <property type="entry name" value="Homeodomain-like_sf"/>
</dbReference>
<dbReference type="GO" id="GO:0003677">
    <property type="term" value="F:DNA binding"/>
    <property type="evidence" value="ECO:0007669"/>
    <property type="project" value="UniProtKB-UniRule"/>
</dbReference>
<dbReference type="Gene3D" id="1.10.10.60">
    <property type="entry name" value="Homeodomain-like"/>
    <property type="match status" value="1"/>
</dbReference>
<gene>
    <name evidence="4" type="ORF">L21TH_2038</name>
</gene>
<dbReference type="Gene3D" id="1.10.357.10">
    <property type="entry name" value="Tetracycline Repressor, domain 2"/>
    <property type="match status" value="1"/>
</dbReference>
<comment type="caution">
    <text evidence="4">The sequence shown here is derived from an EMBL/GenBank/DDBJ whole genome shotgun (WGS) entry which is preliminary data.</text>
</comment>
<dbReference type="eggNOG" id="COG1309">
    <property type="taxonomic scope" value="Bacteria"/>
</dbReference>
<dbReference type="Proteomes" id="UP000013378">
    <property type="component" value="Unassembled WGS sequence"/>
</dbReference>
<dbReference type="EMBL" id="ARZA01000226">
    <property type="protein sequence ID" value="EOC99927.1"/>
    <property type="molecule type" value="Genomic_DNA"/>
</dbReference>
<dbReference type="SUPFAM" id="SSF46689">
    <property type="entry name" value="Homeodomain-like"/>
    <property type="match status" value="1"/>
</dbReference>
<dbReference type="PANTHER" id="PTHR43479">
    <property type="entry name" value="ACREF/ENVCD OPERON REPRESSOR-RELATED"/>
    <property type="match status" value="1"/>
</dbReference>
<dbReference type="PRINTS" id="PR00455">
    <property type="entry name" value="HTHTETR"/>
</dbReference>
<evidence type="ECO:0000259" key="3">
    <source>
        <dbReference type="PROSITE" id="PS50977"/>
    </source>
</evidence>
<evidence type="ECO:0000313" key="5">
    <source>
        <dbReference type="Proteomes" id="UP000013378"/>
    </source>
</evidence>
<dbReference type="PANTHER" id="PTHR43479:SF11">
    <property type="entry name" value="ACREF_ENVCD OPERON REPRESSOR-RELATED"/>
    <property type="match status" value="1"/>
</dbReference>
<dbReference type="OrthoDB" id="9785164at2"/>
<dbReference type="Pfam" id="PF00440">
    <property type="entry name" value="TetR_N"/>
    <property type="match status" value="1"/>
</dbReference>
<dbReference type="RefSeq" id="WP_006315435.1">
    <property type="nucleotide sequence ID" value="NZ_ARZA01000226.1"/>
</dbReference>
<keyword evidence="5" id="KW-1185">Reference proteome</keyword>
<reference evidence="4 5" key="1">
    <citation type="journal article" date="2015" name="Geomicrobiol. J.">
        <title>Caldisalinibacter kiritimatiensis gen. nov., sp. nov., a moderately thermohalophilic thiosulfate-reducing bacterium from a hypersaline microbial mat.</title>
        <authorList>
            <person name="Ben Hania W."/>
            <person name="Joseph M."/>
            <person name="Fiebig A."/>
            <person name="Bunk B."/>
            <person name="Klenk H.-P."/>
            <person name="Fardeau M.-L."/>
            <person name="Spring S."/>
        </authorList>
    </citation>
    <scope>NUCLEOTIDE SEQUENCE [LARGE SCALE GENOMIC DNA]</scope>
    <source>
        <strain evidence="4 5">L21-TH-D2</strain>
    </source>
</reference>
<protein>
    <recommendedName>
        <fullName evidence="3">HTH tetR-type domain-containing protein</fullName>
    </recommendedName>
</protein>
<keyword evidence="1 2" id="KW-0238">DNA-binding</keyword>